<protein>
    <submittedName>
        <fullName evidence="1">RBBP9/YdeN family alpha/beta hydrolase</fullName>
    </submittedName>
</protein>
<reference evidence="2" key="1">
    <citation type="journal article" date="2019" name="Int. J. Syst. Evol. Microbiol.">
        <title>The Global Catalogue of Microorganisms (GCM) 10K type strain sequencing project: providing services to taxonomists for standard genome sequencing and annotation.</title>
        <authorList>
            <consortium name="The Broad Institute Genomics Platform"/>
            <consortium name="The Broad Institute Genome Sequencing Center for Infectious Disease"/>
            <person name="Wu L."/>
            <person name="Ma J."/>
        </authorList>
    </citation>
    <scope>NUCLEOTIDE SEQUENCE [LARGE SCALE GENOMIC DNA]</scope>
    <source>
        <strain evidence="2">CCUG 55131</strain>
    </source>
</reference>
<keyword evidence="2" id="KW-1185">Reference proteome</keyword>
<dbReference type="GO" id="GO:0016787">
    <property type="term" value="F:hydrolase activity"/>
    <property type="evidence" value="ECO:0007669"/>
    <property type="project" value="UniProtKB-KW"/>
</dbReference>
<gene>
    <name evidence="1" type="ORF">ACFSM0_12555</name>
</gene>
<name>A0ABW5A9D1_9RHOB</name>
<accession>A0ABW5A9D1</accession>
<dbReference type="InterPro" id="IPR010662">
    <property type="entry name" value="RBBP9/YdeN"/>
</dbReference>
<sequence>MIKTLLVPGLDGSPAPHWQDWWAATDPTALMVDLPDPAHPVPEAWEAELAGMVLQHPGAVLVGHSLGAVLIARLIAKWPQIEVSAALLVAPADTRGARRIGHFDTPDRHPLPVPTTLVASRNDPWMRYERTAELAAAWGANLVDLGAVGHINLAAGFGPWPLGKALRDQLLARKPRQKRGGKTA</sequence>
<keyword evidence="1" id="KW-0378">Hydrolase</keyword>
<dbReference type="EMBL" id="JBHUIX010000013">
    <property type="protein sequence ID" value="MFD2174918.1"/>
    <property type="molecule type" value="Genomic_DNA"/>
</dbReference>
<dbReference type="SUPFAM" id="SSF53474">
    <property type="entry name" value="alpha/beta-Hydrolases"/>
    <property type="match status" value="1"/>
</dbReference>
<dbReference type="Gene3D" id="3.40.50.1820">
    <property type="entry name" value="alpha/beta hydrolase"/>
    <property type="match status" value="1"/>
</dbReference>
<dbReference type="Pfam" id="PF06821">
    <property type="entry name" value="Ser_hydrolase"/>
    <property type="match status" value="1"/>
</dbReference>
<dbReference type="InterPro" id="IPR029058">
    <property type="entry name" value="AB_hydrolase_fold"/>
</dbReference>
<dbReference type="RefSeq" id="WP_377390859.1">
    <property type="nucleotide sequence ID" value="NZ_JBHUIX010000013.1"/>
</dbReference>
<evidence type="ECO:0000313" key="1">
    <source>
        <dbReference type="EMBL" id="MFD2174918.1"/>
    </source>
</evidence>
<dbReference type="Proteomes" id="UP001597413">
    <property type="component" value="Unassembled WGS sequence"/>
</dbReference>
<comment type="caution">
    <text evidence="1">The sequence shown here is derived from an EMBL/GenBank/DDBJ whole genome shotgun (WGS) entry which is preliminary data.</text>
</comment>
<organism evidence="1 2">
    <name type="scientific">Rhodobacter lacus</name>
    <dbReference type="NCBI Taxonomy" id="1641972"/>
    <lineage>
        <taxon>Bacteria</taxon>
        <taxon>Pseudomonadati</taxon>
        <taxon>Pseudomonadota</taxon>
        <taxon>Alphaproteobacteria</taxon>
        <taxon>Rhodobacterales</taxon>
        <taxon>Rhodobacter group</taxon>
        <taxon>Rhodobacter</taxon>
    </lineage>
</organism>
<proteinExistence type="predicted"/>
<evidence type="ECO:0000313" key="2">
    <source>
        <dbReference type="Proteomes" id="UP001597413"/>
    </source>
</evidence>